<dbReference type="STRING" id="205917.A0A4Y9Z7R1"/>
<evidence type="ECO:0000256" key="7">
    <source>
        <dbReference type="PROSITE-ProRule" id="PRU00723"/>
    </source>
</evidence>
<dbReference type="GO" id="GO:0031380">
    <property type="term" value="C:nuclear RNA-directed RNA polymerase complex"/>
    <property type="evidence" value="ECO:0007669"/>
    <property type="project" value="TreeGrafter"/>
</dbReference>
<dbReference type="OrthoDB" id="2423195at2759"/>
<feature type="coiled-coil region" evidence="8">
    <location>
        <begin position="1907"/>
        <end position="1941"/>
    </location>
</feature>
<evidence type="ECO:0000256" key="9">
    <source>
        <dbReference type="SAM" id="MobiDB-lite"/>
    </source>
</evidence>
<feature type="compositionally biased region" description="Low complexity" evidence="9">
    <location>
        <begin position="131"/>
        <end position="142"/>
    </location>
</feature>
<dbReference type="GO" id="GO:0008270">
    <property type="term" value="F:zinc ion binding"/>
    <property type="evidence" value="ECO:0007669"/>
    <property type="project" value="UniProtKB-KW"/>
</dbReference>
<keyword evidence="6" id="KW-0391">Immunity</keyword>
<evidence type="ECO:0000256" key="3">
    <source>
        <dbReference type="ARBA" id="ARBA00022723"/>
    </source>
</evidence>
<feature type="region of interest" description="Disordered" evidence="9">
    <location>
        <begin position="98"/>
        <end position="142"/>
    </location>
</feature>
<dbReference type="Pfam" id="PF13087">
    <property type="entry name" value="AAA_12"/>
    <property type="match status" value="1"/>
</dbReference>
<dbReference type="InterPro" id="IPR000571">
    <property type="entry name" value="Znf_CCCH"/>
</dbReference>
<keyword evidence="5 7" id="KW-0862">Zinc</keyword>
<dbReference type="Pfam" id="PF20173">
    <property type="entry name" value="ZnF_RZ-type"/>
    <property type="match status" value="1"/>
</dbReference>
<keyword evidence="8" id="KW-0175">Coiled coil</keyword>
<organism evidence="12 13">
    <name type="scientific">Dentipellis fragilis</name>
    <dbReference type="NCBI Taxonomy" id="205917"/>
    <lineage>
        <taxon>Eukaryota</taxon>
        <taxon>Fungi</taxon>
        <taxon>Dikarya</taxon>
        <taxon>Basidiomycota</taxon>
        <taxon>Agaricomycotina</taxon>
        <taxon>Agaricomycetes</taxon>
        <taxon>Russulales</taxon>
        <taxon>Hericiaceae</taxon>
        <taxon>Dentipellis</taxon>
    </lineage>
</organism>
<keyword evidence="3 7" id="KW-0479">Metal-binding</keyword>
<dbReference type="InterPro" id="IPR045055">
    <property type="entry name" value="DNA2/NAM7-like"/>
</dbReference>
<evidence type="ECO:0000313" key="12">
    <source>
        <dbReference type="EMBL" id="TFY69868.1"/>
    </source>
</evidence>
<reference evidence="12 13" key="1">
    <citation type="submission" date="2019-02" db="EMBL/GenBank/DDBJ databases">
        <title>Genome sequencing of the rare red list fungi Dentipellis fragilis.</title>
        <authorList>
            <person name="Buettner E."/>
            <person name="Kellner H."/>
        </authorList>
    </citation>
    <scope>NUCLEOTIDE SEQUENCE [LARGE SCALE GENOMIC DNA]</scope>
    <source>
        <strain evidence="12 13">DSM 105465</strain>
    </source>
</reference>
<name>A0A4Y9Z7R1_9AGAM</name>
<comment type="caution">
    <text evidence="12">The sequence shown here is derived from an EMBL/GenBank/DDBJ whole genome shotgun (WGS) entry which is preliminary data.</text>
</comment>
<dbReference type="EMBL" id="SEOQ01000126">
    <property type="protein sequence ID" value="TFY69868.1"/>
    <property type="molecule type" value="Genomic_DNA"/>
</dbReference>
<feature type="region of interest" description="Disordered" evidence="9">
    <location>
        <begin position="1080"/>
        <end position="1145"/>
    </location>
</feature>
<dbReference type="CDD" id="cd18808">
    <property type="entry name" value="SF1_C_Upf1"/>
    <property type="match status" value="1"/>
</dbReference>
<dbReference type="GO" id="GO:0031048">
    <property type="term" value="P:regulatory ncRNA-mediated heterochromatin formation"/>
    <property type="evidence" value="ECO:0007669"/>
    <property type="project" value="TreeGrafter"/>
</dbReference>
<comment type="subcellular location">
    <subcellularLocation>
        <location evidence="1">Cytoplasm</location>
    </subcellularLocation>
</comment>
<feature type="region of interest" description="Disordered" evidence="9">
    <location>
        <begin position="2315"/>
        <end position="2334"/>
    </location>
</feature>
<keyword evidence="4 7" id="KW-0863">Zinc-finger</keyword>
<dbReference type="GO" id="GO:0004386">
    <property type="term" value="F:helicase activity"/>
    <property type="evidence" value="ECO:0007669"/>
    <property type="project" value="InterPro"/>
</dbReference>
<evidence type="ECO:0000256" key="8">
    <source>
        <dbReference type="SAM" id="Coils"/>
    </source>
</evidence>
<keyword evidence="2" id="KW-0963">Cytoplasm</keyword>
<sequence length="2334" mass="260071">MSTIAHSILWQRSIQNCLMATRLEVCIGNALSRILGGRISFYEETARALRSNDCDGYLGTCMRRADRIEGYAIDPFEGDSSERPPFSFVYHPPTLNSTTTLHPAKTMSHPAPRRAARGRPYRGRGNGRGGAPTNNTPGPAAATLDRAPGGICNFYWATGACNRGFDCSFKHQAKPTVIEQSAASPSVEGAPDFFSAEGLAMNNGSIRSSQHTLKPSEAHNHLKPFLRDNYIFDGPSRIEGFVRIFASVNGRNASWVRASSLVQLHALNLLSTCVRTLKVPRLAFLDTIVRGNAILRIGDVLHFTPVSTTVNPHSPVLSFQRGYFPILEYLSSGMVLKSTMHHNINALYTLVENNYDAIHDTISSCLNLMVVERSWEDLTPGLPSFRQSTLDGVVLFKALSTLLSQYFARFKSAIRNHPQLLNLVEELASCFGVWSEAVTASSPTFKDPITSSAPEVQKLTINQIRDDVERLQTIVRRESGVADRQRRPAKNSRVTAEQRQQALVSQLEQTYDPPGALREGGHPRHDNDHAEIALIRIAPTHDELMCPLPPYLPFFLPDAPHHLPKNSIERHLDIQFRLLREDFMSPIRQSLSVLHNDLDIIWRVPNRRKRQSTKLEDVVEKGGGAYRTSGINSVFFQVYNNVHFAPVEAARRSFTIGLRVGTPPGPAKEPNVKKRSEYWEHGKRLQSGSLIALVLVSPNKSQIFLGTITSMASDIAQSAKANADEIQLRVSFFDAEVELLALRREKISVENTGTFALLVDNGVMYESVKPFLETLQTVEPTSIPFSRYISAGESLKSVSILPPRYATAPRFTFKLQCLARKGERIPNLDVRSPDSVLIARRELQRASDLDTSQVEAVVDTLTREVSLIQGPPGTGKSHTGKKLLGVLLASKVKPIVLIAYTNHALDHMLLSVLDDHITDRLVRLGSRTTDDRIAEFNLIKLEQMAGATDLDRSIRREYAVMKKIEEDMRKVMDSIQLPQLSWETLEQFLHIHYPDHADRLTSPPFWISTLFEQITAEEAVNGEWIQAGPKKKEDKNPDLLTGIYGFWRRARDIEFLQAPVITQAPVEAPAPVGAPIQILKKSDASPEDMDRGIAEEEGEEGKEEKDKKDEEKETPDPRTAFFSALGFAGHTPPVPSSSRSSQSLQGIPNVWSMSLEERRRLALVWEDEIRSMAYASNLSEFETLRERYKEACRTYNDVKDEARRRLLSKTDLIGCTTTGAAKLVSLLTTIGPKVLMVEEAGQVLEAHIIASLLSISYALETRSNCARLWRHTLPAMSMDSERGRELFKFDRSLMERLASNGMPMSQIDVQRRMRPTISHFPRTILYPKLQDHAVVQNYPPVQGVEKDVFFFSHTHPENGEADSVSKFNKFEVRDIDDVFYYGVLNIEQVEMIRDLVLYFLKQGPYNGPGDIAVLCAYLGQLQKVRAALRDLKIAVAIDDRDEDALARRGEEDLSGFDQVLVSKHASIRLGTVDTFQGEEAKIVIVSLVRNSGTFEGGSSIGFLKSINRINVALSRAKHGLYVLGNSANLVQNATWAKVIREMEDRDQLGYGLPIVCARHPDQKRTITKAGQLPLVSPEGGCLNPCEFRMGCGHNCQSVHEMRPALSSYLVPPRASMSEEVLRVLRGLLVPDLRRKVTMRSRHTISTMIIRPPPRPREKSSAHITRAIHASETYTADINAGSIAPKTMNVMQNAPKHVGNVVRTMNARYLAGGRAHLAWNPAYGNAPINHAPFSAVLFAQGFHVMCRVAKSSNAGIVVLPVRSSHFLVGNRGTDYAVVVCGEPCEKQKCVICLSDEQKTAVADFIMQRTLAELDLSSDDVSEHTITLECGHIFTVETLDGHTHMADYYELDAMGKFTATKAPPINYQEPPSCPTCRGSISALRYGRVMKRANLDILEQNVASTMSSTLEDISSEVQVLSSNAKAIQEEAKKLKRGVECKSEEDFAILLRGREDRFGRDDEPLPHRFLLQHSMMSVHGLAKDEAKAWNALVRGILRAYKKVEDVARTRGPHVQAYHAALATLYRLELDAIAADPSIVTNAPEPLAMDGVNRKIGQPPHKADTRFQVEAYFLSLELRFMLAQMAESRIEGLPDVSTDTSIKHHRHLWLSFTDFIYTSCVKDAEKALAIAQKSSASRLAARGTVYVIRSELEEFRFSMLANMKEMAREGHLDAEQRSELIAETKAKRADAEATIKRAETSYIRSQQSSSMSQLKELRQWFASNCRARVDKFAQAYDELAEHIRTNTAYQPLSLQEKMDIVKAFGFSHRGHFYTCANGHAFVITECGGAMESATCPECGAPIGGSNHSLHASNNRATEFEDLARGQGSEAAPWPWARGA</sequence>
<evidence type="ECO:0000256" key="6">
    <source>
        <dbReference type="ARBA" id="ARBA00022859"/>
    </source>
</evidence>
<protein>
    <submittedName>
        <fullName evidence="12">Uncharacterized protein</fullName>
    </submittedName>
</protein>
<evidence type="ECO:0000259" key="10">
    <source>
        <dbReference type="PROSITE" id="PS50103"/>
    </source>
</evidence>
<evidence type="ECO:0000256" key="1">
    <source>
        <dbReference type="ARBA" id="ARBA00004496"/>
    </source>
</evidence>
<dbReference type="PANTHER" id="PTHR10887:SF341">
    <property type="entry name" value="NFX1-TYPE ZINC FINGER-CONTAINING PROTEIN 1"/>
    <property type="match status" value="1"/>
</dbReference>
<dbReference type="Gene3D" id="3.40.50.300">
    <property type="entry name" value="P-loop containing nucleotide triphosphate hydrolases"/>
    <property type="match status" value="3"/>
</dbReference>
<evidence type="ECO:0000256" key="4">
    <source>
        <dbReference type="ARBA" id="ARBA00022771"/>
    </source>
</evidence>
<dbReference type="InterPro" id="IPR046439">
    <property type="entry name" value="ZF_RZ_dom"/>
</dbReference>
<feature type="domain" description="C3H1-type" evidence="10">
    <location>
        <begin position="151"/>
        <end position="174"/>
    </location>
</feature>
<evidence type="ECO:0000256" key="2">
    <source>
        <dbReference type="ARBA" id="ARBA00022490"/>
    </source>
</evidence>
<dbReference type="InterPro" id="IPR027417">
    <property type="entry name" value="P-loop_NTPase"/>
</dbReference>
<dbReference type="PROSITE" id="PS50103">
    <property type="entry name" value="ZF_C3H1"/>
    <property type="match status" value="1"/>
</dbReference>
<dbReference type="PROSITE" id="PS51981">
    <property type="entry name" value="ZF_RZ"/>
    <property type="match status" value="1"/>
</dbReference>
<feature type="compositionally biased region" description="Basic residues" evidence="9">
    <location>
        <begin position="111"/>
        <end position="122"/>
    </location>
</feature>
<dbReference type="GO" id="GO:0002376">
    <property type="term" value="P:immune system process"/>
    <property type="evidence" value="ECO:0007669"/>
    <property type="project" value="UniProtKB-KW"/>
</dbReference>
<proteinExistence type="predicted"/>
<dbReference type="Pfam" id="PF13086">
    <property type="entry name" value="AAA_11"/>
    <property type="match status" value="1"/>
</dbReference>
<gene>
    <name evidence="12" type="ORF">EVG20_g2978</name>
</gene>
<dbReference type="InterPro" id="IPR041677">
    <property type="entry name" value="DNA2/NAM7_AAA_11"/>
</dbReference>
<feature type="compositionally biased region" description="Basic and acidic residues" evidence="9">
    <location>
        <begin position="1080"/>
        <end position="1094"/>
    </location>
</feature>
<evidence type="ECO:0000313" key="13">
    <source>
        <dbReference type="Proteomes" id="UP000298327"/>
    </source>
</evidence>
<feature type="domain" description="RZ-type" evidence="11">
    <location>
        <begin position="2247"/>
        <end position="2320"/>
    </location>
</feature>
<evidence type="ECO:0000259" key="11">
    <source>
        <dbReference type="PROSITE" id="PS51981"/>
    </source>
</evidence>
<feature type="region of interest" description="Disordered" evidence="9">
    <location>
        <begin position="479"/>
        <end position="500"/>
    </location>
</feature>
<dbReference type="PANTHER" id="PTHR10887">
    <property type="entry name" value="DNA2/NAM7 HELICASE FAMILY"/>
    <property type="match status" value="1"/>
</dbReference>
<keyword evidence="13" id="KW-1185">Reference proteome</keyword>
<dbReference type="GO" id="GO:0005737">
    <property type="term" value="C:cytoplasm"/>
    <property type="evidence" value="ECO:0007669"/>
    <property type="project" value="UniProtKB-SubCell"/>
</dbReference>
<feature type="zinc finger region" description="C3H1-type" evidence="7">
    <location>
        <begin position="151"/>
        <end position="174"/>
    </location>
</feature>
<dbReference type="SUPFAM" id="SSF52540">
    <property type="entry name" value="P-loop containing nucleoside triphosphate hydrolases"/>
    <property type="match status" value="1"/>
</dbReference>
<dbReference type="Proteomes" id="UP000298327">
    <property type="component" value="Unassembled WGS sequence"/>
</dbReference>
<accession>A0A4Y9Z7R1</accession>
<dbReference type="InterPro" id="IPR041679">
    <property type="entry name" value="DNA2/NAM7-like_C"/>
</dbReference>
<dbReference type="InterPro" id="IPR047187">
    <property type="entry name" value="SF1_C_Upf1"/>
</dbReference>
<evidence type="ECO:0000256" key="5">
    <source>
        <dbReference type="ARBA" id="ARBA00022833"/>
    </source>
</evidence>
<feature type="compositionally biased region" description="Basic and acidic residues" evidence="9">
    <location>
        <begin position="1102"/>
        <end position="1116"/>
    </location>
</feature>